<comment type="similarity">
    <text evidence="1">Belongs to the sulfur carrier protein TusA family.</text>
</comment>
<comment type="caution">
    <text evidence="3">The sequence shown here is derived from an EMBL/GenBank/DDBJ whole genome shotgun (WGS) entry which is preliminary data.</text>
</comment>
<dbReference type="EMBL" id="QNRT01000001">
    <property type="protein sequence ID" value="RBP52676.1"/>
    <property type="molecule type" value="Genomic_DNA"/>
</dbReference>
<reference evidence="3 4" key="1">
    <citation type="submission" date="2018-06" db="EMBL/GenBank/DDBJ databases">
        <title>Genomic Encyclopedia of Type Strains, Phase IV (KMG-IV): sequencing the most valuable type-strain genomes for metagenomic binning, comparative biology and taxonomic classification.</title>
        <authorList>
            <person name="Goeker M."/>
        </authorList>
    </citation>
    <scope>NUCLEOTIDE SEQUENCE [LARGE SCALE GENOMIC DNA]</scope>
    <source>
        <strain evidence="3 4">DSM 24032</strain>
    </source>
</reference>
<dbReference type="PROSITE" id="PS01148">
    <property type="entry name" value="UPF0033"/>
    <property type="match status" value="1"/>
</dbReference>
<proteinExistence type="inferred from homology"/>
<keyword evidence="4" id="KW-1185">Reference proteome</keyword>
<sequence>MKDQFKISHSVDARGLRCPIPLLRAKQALKALLVGDYLEVLTTDPSAKGDFDAMLKHLPHTLESHSMVAADDENGTEFERFVIRKA</sequence>
<dbReference type="AlphaFoldDB" id="A0A395JQF8"/>
<dbReference type="PANTHER" id="PTHR33279:SF6">
    <property type="entry name" value="SULFUR CARRIER PROTEIN YEDF-RELATED"/>
    <property type="match status" value="1"/>
</dbReference>
<dbReference type="SUPFAM" id="SSF64307">
    <property type="entry name" value="SirA-like"/>
    <property type="match status" value="1"/>
</dbReference>
<dbReference type="CDD" id="cd00291">
    <property type="entry name" value="SirA_YedF_YeeD"/>
    <property type="match status" value="1"/>
</dbReference>
<evidence type="ECO:0000259" key="2">
    <source>
        <dbReference type="PROSITE" id="PS01148"/>
    </source>
</evidence>
<dbReference type="InParanoid" id="A0A395JQF8"/>
<dbReference type="FunCoup" id="A0A395JQF8">
    <property type="interactions" value="248"/>
</dbReference>
<dbReference type="InterPro" id="IPR001455">
    <property type="entry name" value="TusA-like"/>
</dbReference>
<protein>
    <submittedName>
        <fullName evidence="3">tRNA 2-thiouridine synthesizing protein A</fullName>
    </submittedName>
</protein>
<dbReference type="OrthoDB" id="9797352at2"/>
<name>A0A395JQF8_9GAMM</name>
<organism evidence="3 4">
    <name type="scientific">Arenicella xantha</name>
    <dbReference type="NCBI Taxonomy" id="644221"/>
    <lineage>
        <taxon>Bacteria</taxon>
        <taxon>Pseudomonadati</taxon>
        <taxon>Pseudomonadota</taxon>
        <taxon>Gammaproteobacteria</taxon>
        <taxon>Arenicellales</taxon>
        <taxon>Arenicellaceae</taxon>
        <taxon>Arenicella</taxon>
    </lineage>
</organism>
<feature type="domain" description="UPF0033" evidence="2">
    <location>
        <begin position="11"/>
        <end position="35"/>
    </location>
</feature>
<evidence type="ECO:0000313" key="3">
    <source>
        <dbReference type="EMBL" id="RBP52676.1"/>
    </source>
</evidence>
<dbReference type="Gene3D" id="3.30.110.40">
    <property type="entry name" value="TusA-like domain"/>
    <property type="match status" value="1"/>
</dbReference>
<dbReference type="InterPro" id="IPR036868">
    <property type="entry name" value="TusA-like_sf"/>
</dbReference>
<dbReference type="Pfam" id="PF01206">
    <property type="entry name" value="TusA"/>
    <property type="match status" value="1"/>
</dbReference>
<evidence type="ECO:0000313" key="4">
    <source>
        <dbReference type="Proteomes" id="UP000253083"/>
    </source>
</evidence>
<evidence type="ECO:0000256" key="1">
    <source>
        <dbReference type="ARBA" id="ARBA00008984"/>
    </source>
</evidence>
<dbReference type="PANTHER" id="PTHR33279">
    <property type="entry name" value="SULFUR CARRIER PROTEIN YEDF-RELATED"/>
    <property type="match status" value="1"/>
</dbReference>
<dbReference type="RefSeq" id="WP_113952305.1">
    <property type="nucleotide sequence ID" value="NZ_QNRT01000001.1"/>
</dbReference>
<accession>A0A395JQF8</accession>
<dbReference type="Proteomes" id="UP000253083">
    <property type="component" value="Unassembled WGS sequence"/>
</dbReference>
<gene>
    <name evidence="3" type="ORF">DFR28_10158</name>
</gene>